<evidence type="ECO:0000256" key="8">
    <source>
        <dbReference type="ARBA" id="ARBA00022759"/>
    </source>
</evidence>
<dbReference type="GO" id="GO:0005829">
    <property type="term" value="C:cytosol"/>
    <property type="evidence" value="ECO:0007669"/>
    <property type="project" value="TreeGrafter"/>
</dbReference>
<keyword evidence="13 15" id="KW-0472">Membrane</keyword>
<dbReference type="GO" id="GO:0005886">
    <property type="term" value="C:plasma membrane"/>
    <property type="evidence" value="ECO:0007669"/>
    <property type="project" value="UniProtKB-SubCell"/>
</dbReference>
<dbReference type="GO" id="GO:0008270">
    <property type="term" value="F:zinc ion binding"/>
    <property type="evidence" value="ECO:0007669"/>
    <property type="project" value="UniProtKB-UniRule"/>
</dbReference>
<organism evidence="20 21">
    <name type="scientific">Mageeibacillus indolicus</name>
    <dbReference type="NCBI Taxonomy" id="884684"/>
    <lineage>
        <taxon>Bacteria</taxon>
        <taxon>Bacillati</taxon>
        <taxon>Bacillota</taxon>
        <taxon>Clostridia</taxon>
        <taxon>Eubacteriales</taxon>
        <taxon>Oscillospiraceae</taxon>
        <taxon>Mageeibacillus</taxon>
    </lineage>
</organism>
<comment type="subunit">
    <text evidence="15">Monomer.</text>
</comment>
<feature type="domain" description="Era-type G" evidence="19">
    <location>
        <begin position="260"/>
        <end position="428"/>
    </location>
</feature>
<dbReference type="GO" id="GO:0005525">
    <property type="term" value="F:GTP binding"/>
    <property type="evidence" value="ECO:0007669"/>
    <property type="project" value="UniProtKB-UniRule"/>
</dbReference>
<dbReference type="Proteomes" id="UP000236394">
    <property type="component" value="Unassembled WGS sequence"/>
</dbReference>
<comment type="subcellular location">
    <subcellularLocation>
        <location evidence="15">Cytoplasm</location>
    </subcellularLocation>
    <subcellularLocation>
        <location evidence="15">Cell membrane</location>
        <topology evidence="15">Peripheral membrane protein</topology>
    </subcellularLocation>
</comment>
<feature type="binding site" evidence="14">
    <location>
        <position position="135"/>
    </location>
    <ligand>
        <name>Zn(2+)</name>
        <dbReference type="ChEBI" id="CHEBI:29105"/>
        <note>catalytic</note>
    </ligand>
</feature>
<evidence type="ECO:0000256" key="15">
    <source>
        <dbReference type="HAMAP-Rule" id="MF_00367"/>
    </source>
</evidence>
<dbReference type="PANTHER" id="PTHR42698">
    <property type="entry name" value="GTPASE ERA"/>
    <property type="match status" value="1"/>
</dbReference>
<dbReference type="GO" id="GO:0004222">
    <property type="term" value="F:metalloendopeptidase activity"/>
    <property type="evidence" value="ECO:0007669"/>
    <property type="project" value="InterPro"/>
</dbReference>
<feature type="binding site" evidence="15">
    <location>
        <begin position="268"/>
        <end position="275"/>
    </location>
    <ligand>
        <name>GTP</name>
        <dbReference type="ChEBI" id="CHEBI:37565"/>
    </ligand>
</feature>
<dbReference type="HAMAP" id="MF_00367">
    <property type="entry name" value="GTPase_Era"/>
    <property type="match status" value="1"/>
</dbReference>
<dbReference type="AlphaFoldDB" id="A0A2J8B4R3"/>
<evidence type="ECO:0000256" key="3">
    <source>
        <dbReference type="ARBA" id="ARBA00022517"/>
    </source>
</evidence>
<dbReference type="Gene3D" id="3.30.300.20">
    <property type="match status" value="1"/>
</dbReference>
<dbReference type="GO" id="GO:0004521">
    <property type="term" value="F:RNA endonuclease activity"/>
    <property type="evidence" value="ECO:0007669"/>
    <property type="project" value="UniProtKB-UniRule"/>
</dbReference>
<evidence type="ECO:0000256" key="10">
    <source>
        <dbReference type="ARBA" id="ARBA00022833"/>
    </source>
</evidence>
<comment type="caution">
    <text evidence="20">The sequence shown here is derived from an EMBL/GenBank/DDBJ whole genome shotgun (WGS) entry which is preliminary data.</text>
</comment>
<dbReference type="PROSITE" id="PS50823">
    <property type="entry name" value="KH_TYPE_2"/>
    <property type="match status" value="1"/>
</dbReference>
<name>A0A2J8B4R3_9FIRM</name>
<keyword evidence="9 14" id="KW-0378">Hydrolase</keyword>
<dbReference type="Gene3D" id="3.40.390.30">
    <property type="entry name" value="Metalloproteases ('zincins'), catalytic domain"/>
    <property type="match status" value="1"/>
</dbReference>
<keyword evidence="7 15" id="KW-0547">Nucleotide-binding</keyword>
<dbReference type="PANTHER" id="PTHR42698:SF1">
    <property type="entry name" value="GTPASE ERA, MITOCHONDRIAL"/>
    <property type="match status" value="1"/>
</dbReference>
<dbReference type="NCBIfam" id="NF000908">
    <property type="entry name" value="PRK00089.1"/>
    <property type="match status" value="1"/>
</dbReference>
<feature type="binding site" evidence="15">
    <location>
        <begin position="315"/>
        <end position="319"/>
    </location>
    <ligand>
        <name>GTP</name>
        <dbReference type="ChEBI" id="CHEBI:37565"/>
    </ligand>
</feature>
<evidence type="ECO:0000259" key="18">
    <source>
        <dbReference type="PROSITE" id="PS50823"/>
    </source>
</evidence>
<dbReference type="GO" id="GO:0000028">
    <property type="term" value="P:ribosomal small subunit assembly"/>
    <property type="evidence" value="ECO:0007669"/>
    <property type="project" value="TreeGrafter"/>
</dbReference>
<evidence type="ECO:0000313" key="21">
    <source>
        <dbReference type="Proteomes" id="UP000236394"/>
    </source>
</evidence>
<keyword evidence="10 14" id="KW-0862">Zinc</keyword>
<evidence type="ECO:0000256" key="11">
    <source>
        <dbReference type="ARBA" id="ARBA00022884"/>
    </source>
</evidence>
<comment type="function">
    <text evidence="15">An essential GTPase that binds both GDP and GTP, with rapid nucleotide exchange. Plays a role in 16S rRNA processing and 30S ribosomal subunit biogenesis and possibly also in cell cycle regulation and energy metabolism.</text>
</comment>
<evidence type="ECO:0000256" key="9">
    <source>
        <dbReference type="ARBA" id="ARBA00022801"/>
    </source>
</evidence>
<evidence type="ECO:0000256" key="12">
    <source>
        <dbReference type="ARBA" id="ARBA00023134"/>
    </source>
</evidence>
<dbReference type="Pfam" id="PF07650">
    <property type="entry name" value="KH_2"/>
    <property type="match status" value="1"/>
</dbReference>
<dbReference type="GO" id="GO:0043024">
    <property type="term" value="F:ribosomal small subunit binding"/>
    <property type="evidence" value="ECO:0007669"/>
    <property type="project" value="TreeGrafter"/>
</dbReference>
<evidence type="ECO:0000313" key="20">
    <source>
        <dbReference type="EMBL" id="PNH19752.1"/>
    </source>
</evidence>
<dbReference type="GO" id="GO:0003924">
    <property type="term" value="F:GTPase activity"/>
    <property type="evidence" value="ECO:0007669"/>
    <property type="project" value="UniProtKB-UniRule"/>
</dbReference>
<dbReference type="InterPro" id="IPR005662">
    <property type="entry name" value="GTPase_Era-like"/>
</dbReference>
<feature type="region of interest" description="G5" evidence="16">
    <location>
        <begin position="407"/>
        <end position="409"/>
    </location>
</feature>
<feature type="region of interest" description="G1" evidence="16">
    <location>
        <begin position="268"/>
        <end position="275"/>
    </location>
</feature>
<dbReference type="Pfam" id="PF02130">
    <property type="entry name" value="YbeY"/>
    <property type="match status" value="1"/>
</dbReference>
<keyword evidence="3 14" id="KW-0690">Ribosome biogenesis</keyword>
<keyword evidence="15" id="KW-0699">rRNA-binding</keyword>
<keyword evidence="11 15" id="KW-0694">RNA-binding</keyword>
<dbReference type="InterPro" id="IPR002036">
    <property type="entry name" value="YbeY"/>
</dbReference>
<dbReference type="CDD" id="cd22534">
    <property type="entry name" value="KH-II_Era"/>
    <property type="match status" value="1"/>
</dbReference>
<dbReference type="InterPro" id="IPR027417">
    <property type="entry name" value="P-loop_NTPase"/>
</dbReference>
<feature type="binding site" evidence="14">
    <location>
        <position position="145"/>
    </location>
    <ligand>
        <name>Zn(2+)</name>
        <dbReference type="ChEBI" id="CHEBI:29105"/>
        <note>catalytic</note>
    </ligand>
</feature>
<evidence type="ECO:0000256" key="13">
    <source>
        <dbReference type="ARBA" id="ARBA00023136"/>
    </source>
</evidence>
<accession>A0A2J8B4R3</accession>
<dbReference type="InterPro" id="IPR006073">
    <property type="entry name" value="GTP-bd"/>
</dbReference>
<dbReference type="NCBIfam" id="TIGR00043">
    <property type="entry name" value="rRNA maturation RNase YbeY"/>
    <property type="match status" value="1"/>
</dbReference>
<feature type="region of interest" description="G4" evidence="16">
    <location>
        <begin position="378"/>
        <end position="381"/>
    </location>
</feature>
<dbReference type="InterPro" id="IPR005225">
    <property type="entry name" value="Small_GTP-bd"/>
</dbReference>
<evidence type="ECO:0000256" key="5">
    <source>
        <dbReference type="ARBA" id="ARBA00022722"/>
    </source>
</evidence>
<comment type="function">
    <text evidence="14">Single strand-specific metallo-endoribonuclease involved in late-stage 70S ribosome quality control and in maturation of the 3' terminus of the 16S rRNA.</text>
</comment>
<dbReference type="NCBIfam" id="TIGR00231">
    <property type="entry name" value="small_GTP"/>
    <property type="match status" value="1"/>
</dbReference>
<gene>
    <name evidence="15" type="primary">era</name>
    <name evidence="14" type="synonym">ybeY</name>
    <name evidence="20" type="ORF">B7R76_02410</name>
</gene>
<evidence type="ECO:0000256" key="14">
    <source>
        <dbReference type="HAMAP-Rule" id="MF_00009"/>
    </source>
</evidence>
<dbReference type="EMBL" id="NBZD01000001">
    <property type="protein sequence ID" value="PNH19752.1"/>
    <property type="molecule type" value="Genomic_DNA"/>
</dbReference>
<keyword evidence="15" id="KW-1003">Cell membrane</keyword>
<evidence type="ECO:0000256" key="1">
    <source>
        <dbReference type="ARBA" id="ARBA00007921"/>
    </source>
</evidence>
<keyword evidence="8 14" id="KW-0255">Endonuclease</keyword>
<evidence type="ECO:0000256" key="16">
    <source>
        <dbReference type="PROSITE-ProRule" id="PRU01050"/>
    </source>
</evidence>
<feature type="region of interest" description="G3" evidence="16">
    <location>
        <begin position="315"/>
        <end position="318"/>
    </location>
</feature>
<dbReference type="SUPFAM" id="SSF54814">
    <property type="entry name" value="Prokaryotic type KH domain (KH-domain type II)"/>
    <property type="match status" value="1"/>
</dbReference>
<dbReference type="InterPro" id="IPR023091">
    <property type="entry name" value="MetalPrtase_cat_dom_sf_prd"/>
</dbReference>
<dbReference type="GO" id="GO:0006364">
    <property type="term" value="P:rRNA processing"/>
    <property type="evidence" value="ECO:0007669"/>
    <property type="project" value="UniProtKB-UniRule"/>
</dbReference>
<dbReference type="InterPro" id="IPR009019">
    <property type="entry name" value="KH_sf_prok-type"/>
</dbReference>
<feature type="binding site" evidence="15">
    <location>
        <begin position="378"/>
        <end position="381"/>
    </location>
    <ligand>
        <name>GTP</name>
        <dbReference type="ChEBI" id="CHEBI:37565"/>
    </ligand>
</feature>
<dbReference type="InterPro" id="IPR020549">
    <property type="entry name" value="YbeY_CS"/>
</dbReference>
<dbReference type="SUPFAM" id="SSF55486">
    <property type="entry name" value="Metalloproteases ('zincins'), catalytic domain"/>
    <property type="match status" value="1"/>
</dbReference>
<keyword evidence="14" id="KW-0963">Cytoplasm</keyword>
<evidence type="ECO:0000256" key="6">
    <source>
        <dbReference type="ARBA" id="ARBA00022723"/>
    </source>
</evidence>
<feature type="binding site" evidence="14">
    <location>
        <position position="139"/>
    </location>
    <ligand>
        <name>Zn(2+)</name>
        <dbReference type="ChEBI" id="CHEBI:29105"/>
        <note>catalytic</note>
    </ligand>
</feature>
<proteinExistence type="inferred from homology"/>
<evidence type="ECO:0000256" key="4">
    <source>
        <dbReference type="ARBA" id="ARBA00022552"/>
    </source>
</evidence>
<protein>
    <recommendedName>
        <fullName evidence="14 15">Multifunctional fusion protein</fullName>
    </recommendedName>
    <domain>
        <recommendedName>
            <fullName evidence="14">Endoribonuclease YbeY</fullName>
            <ecNumber evidence="14">3.1.-.-</ecNumber>
        </recommendedName>
    </domain>
    <domain>
        <recommendedName>
            <fullName evidence="15">GTPase Era</fullName>
        </recommendedName>
    </domain>
</protein>
<dbReference type="InterPro" id="IPR004044">
    <property type="entry name" value="KH_dom_type_2"/>
</dbReference>
<keyword evidence="5 14" id="KW-0540">Nuclease</keyword>
<dbReference type="SUPFAM" id="SSF52540">
    <property type="entry name" value="P-loop containing nucleoside triphosphate hydrolases"/>
    <property type="match status" value="1"/>
</dbReference>
<dbReference type="Pfam" id="PF01926">
    <property type="entry name" value="MMR_HSR1"/>
    <property type="match status" value="1"/>
</dbReference>
<keyword evidence="4 14" id="KW-0698">rRNA processing</keyword>
<comment type="cofactor">
    <cofactor evidence="14">
        <name>Zn(2+)</name>
        <dbReference type="ChEBI" id="CHEBI:29105"/>
    </cofactor>
    <text evidence="14">Binds 1 zinc ion.</text>
</comment>
<evidence type="ECO:0000256" key="7">
    <source>
        <dbReference type="ARBA" id="ARBA00022741"/>
    </source>
</evidence>
<dbReference type="GO" id="GO:0070181">
    <property type="term" value="F:small ribosomal subunit rRNA binding"/>
    <property type="evidence" value="ECO:0007669"/>
    <property type="project" value="UniProtKB-UniRule"/>
</dbReference>
<dbReference type="NCBIfam" id="TIGR00436">
    <property type="entry name" value="era"/>
    <property type="match status" value="1"/>
</dbReference>
<dbReference type="Gene3D" id="3.40.50.300">
    <property type="entry name" value="P-loop containing nucleotide triphosphate hydrolases"/>
    <property type="match status" value="1"/>
</dbReference>
<sequence>MLIQFQKEKCKWSTAELRQIIRYTLQAGFSYLPFSDYLSEEGLQPEFAVTFIGADAMRSLNKEQRGIDKVTDVLSFPMLAMKKGALEEHLTAADINPENNSVFLGDIVICLDRAEEQALEFNHTMQREVAFLTLHSMLHLVGYDHVDNETDRLEMEEIQRELLDNLGIKREMTSEQIIKLITTNLKRLNEIENDYSEQKMWAETDQAAFDPLSGELSATDVSTNLNDGEPILSETRSVQGKQEQECLLKPEGEQEQQLIKSGFVSIVGRPNAGKSTLLNAISGQHLAIVSRKAQTTRNNIRSIYNARGVQMIFIDTPGLHEPDTELGKYMQEAAKKALSNSDILLLMIDACKAGPTSIEENCLKTAQSLRLPTVIAFNKIDLIDKSALLPVLNRYRQLAPQAEIIPISAKLSDGVGELLRVLTGLLPTGPRYYPVDSFTDQSERQIAGEMIREQLLIYTHEEVPHGTAVIIDSFEEVAAENSIDPYDRSLVRIHASILCDKESHKGIIIGKGGQSLKRIGSAARHNIEKMLDCKVYLELHVKVRPDWRNRRGILQELGYQNKD</sequence>
<feature type="region of interest" description="G2" evidence="16">
    <location>
        <begin position="294"/>
        <end position="298"/>
    </location>
</feature>
<evidence type="ECO:0000256" key="17">
    <source>
        <dbReference type="RuleBase" id="RU003761"/>
    </source>
</evidence>
<dbReference type="CDD" id="cd04163">
    <property type="entry name" value="Era"/>
    <property type="match status" value="1"/>
</dbReference>
<dbReference type="RefSeq" id="WP_102892309.1">
    <property type="nucleotide sequence ID" value="NZ_NBZD01000001.1"/>
</dbReference>
<comment type="similarity">
    <text evidence="2 14">Belongs to the endoribonuclease YbeY family.</text>
</comment>
<dbReference type="PROSITE" id="PS01306">
    <property type="entry name" value="UPF0054"/>
    <property type="match status" value="1"/>
</dbReference>
<dbReference type="PROSITE" id="PS51713">
    <property type="entry name" value="G_ERA"/>
    <property type="match status" value="1"/>
</dbReference>
<dbReference type="HAMAP" id="MF_00009">
    <property type="entry name" value="Endoribonucl_YbeY"/>
    <property type="match status" value="1"/>
</dbReference>
<feature type="domain" description="KH type-2" evidence="18">
    <location>
        <begin position="487"/>
        <end position="545"/>
    </location>
</feature>
<dbReference type="InterPro" id="IPR030388">
    <property type="entry name" value="G_ERA_dom"/>
</dbReference>
<comment type="similarity">
    <text evidence="1 15 16 17">Belongs to the TRAFAC class TrmE-Era-EngA-EngB-Septin-like GTPase superfamily. Era GTPase family.</text>
</comment>
<evidence type="ECO:0000259" key="19">
    <source>
        <dbReference type="PROSITE" id="PS51713"/>
    </source>
</evidence>
<dbReference type="EC" id="3.1.-.-" evidence="14"/>
<evidence type="ECO:0000256" key="2">
    <source>
        <dbReference type="ARBA" id="ARBA00010875"/>
    </source>
</evidence>
<reference evidence="21" key="1">
    <citation type="submission" date="2017-04" db="EMBL/GenBank/DDBJ databases">
        <authorList>
            <person name="Bumgarner R.E."/>
            <person name="Fredricks D.N."/>
            <person name="Srinivasan S."/>
        </authorList>
    </citation>
    <scope>NUCLEOTIDE SEQUENCE [LARGE SCALE GENOMIC DNA]</scope>
    <source>
        <strain evidence="21">KA00405</strain>
    </source>
</reference>
<dbReference type="InterPro" id="IPR015946">
    <property type="entry name" value="KH_dom-like_a/b"/>
</dbReference>
<keyword evidence="6 14" id="KW-0479">Metal-binding</keyword>
<keyword evidence="12 15" id="KW-0342">GTP-binding</keyword>